<feature type="domain" description="DNA polymerase alpha/delta/epsilon subunit B" evidence="8">
    <location>
        <begin position="351"/>
        <end position="554"/>
    </location>
</feature>
<dbReference type="Pfam" id="PF08418">
    <property type="entry name" value="Pol_alpha_B_N"/>
    <property type="match status" value="1"/>
</dbReference>
<comment type="function">
    <text evidence="6">Accessory subunit of the DNA polymerase alpha complex (also known as the alpha DNA polymerase-primase complex) which plays an essential role in the initiation of DNA synthesis.</text>
</comment>
<dbReference type="InterPro" id="IPR013627">
    <property type="entry name" value="Pol_alpha_B_N"/>
</dbReference>
<dbReference type="Gene3D" id="1.10.8.530">
    <property type="entry name" value="DNA polymerase alpha-primase, subunit B, N-terminal domain"/>
    <property type="match status" value="1"/>
</dbReference>
<evidence type="ECO:0000256" key="1">
    <source>
        <dbReference type="ARBA" id="ARBA00004123"/>
    </source>
</evidence>
<evidence type="ECO:0000256" key="6">
    <source>
        <dbReference type="PIRNR" id="PIRNR018300"/>
    </source>
</evidence>
<evidence type="ECO:0000259" key="8">
    <source>
        <dbReference type="Pfam" id="PF04042"/>
    </source>
</evidence>
<dbReference type="Pfam" id="PF04042">
    <property type="entry name" value="DNA_pol_E_B"/>
    <property type="match status" value="1"/>
</dbReference>
<evidence type="ECO:0000313" key="12">
    <source>
        <dbReference type="Proteomes" id="UP001148838"/>
    </source>
</evidence>
<evidence type="ECO:0000256" key="2">
    <source>
        <dbReference type="ARBA" id="ARBA00007299"/>
    </source>
</evidence>
<feature type="domain" description="DNA polymerase alpha subunit B N-terminal" evidence="9">
    <location>
        <begin position="21"/>
        <end position="66"/>
    </location>
</feature>
<dbReference type="Proteomes" id="UP001148838">
    <property type="component" value="Unassembled WGS sequence"/>
</dbReference>
<dbReference type="InterPro" id="IPR016722">
    <property type="entry name" value="DNA_pol_alpha_bsu"/>
</dbReference>
<comment type="similarity">
    <text evidence="2 6">Belongs to the DNA polymerase alpha subunit B family.</text>
</comment>
<protein>
    <recommendedName>
        <fullName evidence="3 6">DNA polymerase alpha subunit B</fullName>
    </recommendedName>
</protein>
<feature type="domain" description="DNA polymerase alpha subunit B OB" evidence="10">
    <location>
        <begin position="231"/>
        <end position="327"/>
    </location>
</feature>
<dbReference type="PIRSF" id="PIRSF018300">
    <property type="entry name" value="DNA_pol_alph_2"/>
    <property type="match status" value="1"/>
</dbReference>
<sequence length="597" mass="66402">MRVEIYFMCSNVSSSSFIPGVEICISNSIDEEELVEIWMAFSVSHLRGADPTLDTLVQMERKEFGKKQEQQSQPQQQPSRSQENTLVIYLGKDSATSAYPFCPDLGDDILEAYNSTPKAKVVWVIVALFHYLDILSKLGKKGEAYPIQENLLKLNGKSLKYPFNLFDSATPSSKYRTRTNKGDAVCVFGEAQTTSWYSQNNTFKVHVQLPPSHLKSDACYMFAQLREVVQTLSEVIHHLSEEMISKFSLEELQPINIPCQSQFAGAGRICCDSNGRLNAKSLTLECAEGKTVQLDVSQVESYSLFPGQVVVVEGDNPMGNRLSAKQIHCDASLPLPPKPSLSTKETGPIQIVIAAGPFTQSDNMTFQPLEDLVEYIVDHKPHLVILTGPFIDASHPVVVQGMLAETYSSFFEKIIDGIMEPLKKLNTHVVVIPSFRDVHHHSVYPVPPFMLRKHYTNLTLAPDPCILNVDGLVIGATSTDILFHLGKEEISQVRPGSDRLGRLASHILSQQAFYPLYPPVEEINIDMELWAKYGRLDVTPHILILPSDLRCFIKNLNGCIVVNPERLAKGLIGGNFARLQVSCIGEEVSVNGQIVKI</sequence>
<feature type="region of interest" description="Disordered" evidence="7">
    <location>
        <begin position="63"/>
        <end position="83"/>
    </location>
</feature>
<proteinExistence type="inferred from homology"/>
<dbReference type="Pfam" id="PF22062">
    <property type="entry name" value="OB_DPOA2"/>
    <property type="match status" value="1"/>
</dbReference>
<evidence type="ECO:0000259" key="9">
    <source>
        <dbReference type="Pfam" id="PF08418"/>
    </source>
</evidence>
<dbReference type="InterPro" id="IPR054300">
    <property type="entry name" value="OB_DPOA2"/>
</dbReference>
<evidence type="ECO:0000313" key="11">
    <source>
        <dbReference type="EMBL" id="KAJ4447947.1"/>
    </source>
</evidence>
<evidence type="ECO:0000256" key="4">
    <source>
        <dbReference type="ARBA" id="ARBA00022705"/>
    </source>
</evidence>
<feature type="compositionally biased region" description="Low complexity" evidence="7">
    <location>
        <begin position="70"/>
        <end position="83"/>
    </location>
</feature>
<dbReference type="PANTHER" id="PTHR23061">
    <property type="entry name" value="DNA POLYMERASE 2 ALPHA 70 KDA SUBUNIT"/>
    <property type="match status" value="1"/>
</dbReference>
<comment type="caution">
    <text evidence="11">The sequence shown here is derived from an EMBL/GenBank/DDBJ whole genome shotgun (WGS) entry which is preliminary data.</text>
</comment>
<gene>
    <name evidence="11" type="ORF">ANN_09957</name>
</gene>
<dbReference type="InterPro" id="IPR007185">
    <property type="entry name" value="DNA_pol_a/d/e_bsu"/>
</dbReference>
<evidence type="ECO:0000256" key="3">
    <source>
        <dbReference type="ARBA" id="ARBA00018596"/>
    </source>
</evidence>
<keyword evidence="5 6" id="KW-0539">Nucleus</keyword>
<keyword evidence="4 6" id="KW-0235">DNA replication</keyword>
<dbReference type="EMBL" id="JAJSOF020000005">
    <property type="protein sequence ID" value="KAJ4447947.1"/>
    <property type="molecule type" value="Genomic_DNA"/>
</dbReference>
<keyword evidence="12" id="KW-1185">Reference proteome</keyword>
<comment type="subcellular location">
    <subcellularLocation>
        <location evidence="1 6">Nucleus</location>
    </subcellularLocation>
</comment>
<name>A0ABQ8TQE1_PERAM</name>
<evidence type="ECO:0000256" key="5">
    <source>
        <dbReference type="ARBA" id="ARBA00023242"/>
    </source>
</evidence>
<accession>A0ABQ8TQE1</accession>
<dbReference type="PANTHER" id="PTHR23061:SF12">
    <property type="entry name" value="DNA POLYMERASE ALPHA SUBUNIT B"/>
    <property type="match status" value="1"/>
</dbReference>
<organism evidence="11 12">
    <name type="scientific">Periplaneta americana</name>
    <name type="common">American cockroach</name>
    <name type="synonym">Blatta americana</name>
    <dbReference type="NCBI Taxonomy" id="6978"/>
    <lineage>
        <taxon>Eukaryota</taxon>
        <taxon>Metazoa</taxon>
        <taxon>Ecdysozoa</taxon>
        <taxon>Arthropoda</taxon>
        <taxon>Hexapoda</taxon>
        <taxon>Insecta</taxon>
        <taxon>Pterygota</taxon>
        <taxon>Neoptera</taxon>
        <taxon>Polyneoptera</taxon>
        <taxon>Dictyoptera</taxon>
        <taxon>Blattodea</taxon>
        <taxon>Blattoidea</taxon>
        <taxon>Blattidae</taxon>
        <taxon>Blattinae</taxon>
        <taxon>Periplaneta</taxon>
    </lineage>
</organism>
<dbReference type="InterPro" id="IPR043034">
    <property type="entry name" value="DNA_pol_alpha_B_N_sf"/>
</dbReference>
<evidence type="ECO:0000256" key="7">
    <source>
        <dbReference type="SAM" id="MobiDB-lite"/>
    </source>
</evidence>
<dbReference type="Gene3D" id="3.60.21.60">
    <property type="match status" value="2"/>
</dbReference>
<evidence type="ECO:0000259" key="10">
    <source>
        <dbReference type="Pfam" id="PF22062"/>
    </source>
</evidence>
<reference evidence="11 12" key="1">
    <citation type="journal article" date="2022" name="Allergy">
        <title>Genome assembly and annotation of Periplaneta americana reveal a comprehensive cockroach allergen profile.</title>
        <authorList>
            <person name="Wang L."/>
            <person name="Xiong Q."/>
            <person name="Saelim N."/>
            <person name="Wang L."/>
            <person name="Nong W."/>
            <person name="Wan A.T."/>
            <person name="Shi M."/>
            <person name="Liu X."/>
            <person name="Cao Q."/>
            <person name="Hui J.H.L."/>
            <person name="Sookrung N."/>
            <person name="Leung T.F."/>
            <person name="Tungtrongchitr A."/>
            <person name="Tsui S.K.W."/>
        </authorList>
    </citation>
    <scope>NUCLEOTIDE SEQUENCE [LARGE SCALE GENOMIC DNA]</scope>
    <source>
        <strain evidence="11">PWHHKU_190912</strain>
    </source>
</reference>